<protein>
    <submittedName>
        <fullName evidence="1">Uncharacterized protein</fullName>
    </submittedName>
</protein>
<gene>
    <name evidence="1" type="ORF">R1sor_007366</name>
</gene>
<evidence type="ECO:0000313" key="1">
    <source>
        <dbReference type="EMBL" id="KAL3693715.1"/>
    </source>
</evidence>
<dbReference type="AlphaFoldDB" id="A0ABD3HTV8"/>
<name>A0ABD3HTV8_9MARC</name>
<proteinExistence type="predicted"/>
<comment type="caution">
    <text evidence="1">The sequence shown here is derived from an EMBL/GenBank/DDBJ whole genome shotgun (WGS) entry which is preliminary data.</text>
</comment>
<accession>A0ABD3HTV8</accession>
<dbReference type="Proteomes" id="UP001633002">
    <property type="component" value="Unassembled WGS sequence"/>
</dbReference>
<dbReference type="EMBL" id="JBJQOH010000003">
    <property type="protein sequence ID" value="KAL3693715.1"/>
    <property type="molecule type" value="Genomic_DNA"/>
</dbReference>
<evidence type="ECO:0000313" key="2">
    <source>
        <dbReference type="Proteomes" id="UP001633002"/>
    </source>
</evidence>
<keyword evidence="2" id="KW-1185">Reference proteome</keyword>
<reference evidence="1 2" key="1">
    <citation type="submission" date="2024-09" db="EMBL/GenBank/DDBJ databases">
        <title>Chromosome-scale assembly of Riccia sorocarpa.</title>
        <authorList>
            <person name="Paukszto L."/>
        </authorList>
    </citation>
    <scope>NUCLEOTIDE SEQUENCE [LARGE SCALE GENOMIC DNA]</scope>
    <source>
        <strain evidence="1">LP-2024</strain>
        <tissue evidence="1">Aerial parts of the thallus</tissue>
    </source>
</reference>
<sequence>MPDHHSKADEMIPRVVIRDVPVTEFENLVANHSDCISSQFGTPYIEWHCRPGSKLGDIIVVENASFYHEWVKERVAKYIEEAELQADVPDDQRLERLGEVVVQSELRGGISNGGFSPQLSQEEVDVLYDTGIHGPRQALVVEVGADRSYSQILDKIENLYRRMEVYLFARDNDFHPIQILDVGNCDEHGQVRARHPDQGAVHLMIPIGALYYGTARPIQEDSLPVHFGRIADDTRRGVARHWI</sequence>
<organism evidence="1 2">
    <name type="scientific">Riccia sorocarpa</name>
    <dbReference type="NCBI Taxonomy" id="122646"/>
    <lineage>
        <taxon>Eukaryota</taxon>
        <taxon>Viridiplantae</taxon>
        <taxon>Streptophyta</taxon>
        <taxon>Embryophyta</taxon>
        <taxon>Marchantiophyta</taxon>
        <taxon>Marchantiopsida</taxon>
        <taxon>Marchantiidae</taxon>
        <taxon>Marchantiales</taxon>
        <taxon>Ricciaceae</taxon>
        <taxon>Riccia</taxon>
    </lineage>
</organism>